<keyword evidence="3" id="KW-1185">Reference proteome</keyword>
<dbReference type="AlphaFoldDB" id="K0ESU0"/>
<accession>K0ESU0</accession>
<feature type="region of interest" description="Disordered" evidence="1">
    <location>
        <begin position="127"/>
        <end position="153"/>
    </location>
</feature>
<proteinExistence type="predicted"/>
<evidence type="ECO:0000313" key="2">
    <source>
        <dbReference type="EMBL" id="AFU02848.1"/>
    </source>
</evidence>
<dbReference type="EMBL" id="CP003876">
    <property type="protein sequence ID" value="AFU02848.1"/>
    <property type="molecule type" value="Genomic_DNA"/>
</dbReference>
<dbReference type="RefSeq" id="WP_014985703.1">
    <property type="nucleotide sequence ID" value="NC_018681.1"/>
</dbReference>
<feature type="compositionally biased region" description="Pro residues" evidence="1">
    <location>
        <begin position="355"/>
        <end position="368"/>
    </location>
</feature>
<protein>
    <submittedName>
        <fullName evidence="2">Uncharacterized protein</fullName>
    </submittedName>
</protein>
<gene>
    <name evidence="2" type="ORF">O3I_024475</name>
</gene>
<organism evidence="2 3">
    <name type="scientific">Nocardia brasiliensis (strain ATCC 700358 / HUJEG-1)</name>
    <dbReference type="NCBI Taxonomy" id="1133849"/>
    <lineage>
        <taxon>Bacteria</taxon>
        <taxon>Bacillati</taxon>
        <taxon>Actinomycetota</taxon>
        <taxon>Actinomycetes</taxon>
        <taxon>Mycobacteriales</taxon>
        <taxon>Nocardiaceae</taxon>
        <taxon>Nocardia</taxon>
    </lineage>
</organism>
<evidence type="ECO:0000256" key="1">
    <source>
        <dbReference type="SAM" id="MobiDB-lite"/>
    </source>
</evidence>
<feature type="region of interest" description="Disordered" evidence="1">
    <location>
        <begin position="346"/>
        <end position="368"/>
    </location>
</feature>
<dbReference type="STRING" id="1133849.O3I_024475"/>
<name>K0ESU0_NOCB7</name>
<dbReference type="eggNOG" id="ENOG5031E9Y">
    <property type="taxonomic scope" value="Bacteria"/>
</dbReference>
<reference evidence="2 3" key="1">
    <citation type="journal article" date="2012" name="J. Bacteriol.">
        <title>Complete genome sequence of Nocardia brasiliensis HUJEG-1.</title>
        <authorList>
            <person name="Vera-Cabrera L."/>
            <person name="Ortiz-Lopez R."/>
            <person name="Elizondo-Gonzalez R."/>
            <person name="Perez-Maya A.A."/>
            <person name="Ocampo-Candiani J."/>
        </authorList>
    </citation>
    <scope>NUCLEOTIDE SEQUENCE [LARGE SCALE GENOMIC DNA]</scope>
    <source>
        <strain evidence="3">ATCC 700358</strain>
    </source>
</reference>
<sequence length="368" mass="39399">MSWLDRPSGLSDPAHYTDAADGTERLLRADAARHYSLLEFAPYGETAQQTQQFKAEAAQLATKWGRHESVALRTIWQQLQNAITQFDVTPEQARRQFQQLHSAAGTGEGSSLLWRSWRQAAELTGHFEPGITGSEQDSARWQPVGKSPDPHAAPTALERALGATSALLGNDDVDAIISGQDVTASHDTSARAAHLAAVPTQRQALQRLQDLYAEHTRTAESHSAFTEYGLAKVDELEGILANARQARVAAAHAGAPVEVIRAVQQAGIGGAYWHERPGDPRRHAAEQAPNLHVIARDAHVETGIAPDHDLGPPAPTLIDAGRPGGGTEIGEALHAAVAASEHADWPSLERYHADPAPPAIEPSPDLGP</sequence>
<dbReference type="HOGENOM" id="CLU_751899_0_0_11"/>
<dbReference type="Proteomes" id="UP000006304">
    <property type="component" value="Chromosome"/>
</dbReference>
<evidence type="ECO:0000313" key="3">
    <source>
        <dbReference type="Proteomes" id="UP000006304"/>
    </source>
</evidence>
<dbReference type="KEGG" id="nbr:O3I_024475"/>